<protein>
    <submittedName>
        <fullName evidence="2">Uncharacterized protein</fullName>
    </submittedName>
</protein>
<name>A0A915DDV7_9BILA</name>
<evidence type="ECO:0000313" key="1">
    <source>
        <dbReference type="Proteomes" id="UP000887574"/>
    </source>
</evidence>
<organism evidence="1 2">
    <name type="scientific">Ditylenchus dipsaci</name>
    <dbReference type="NCBI Taxonomy" id="166011"/>
    <lineage>
        <taxon>Eukaryota</taxon>
        <taxon>Metazoa</taxon>
        <taxon>Ecdysozoa</taxon>
        <taxon>Nematoda</taxon>
        <taxon>Chromadorea</taxon>
        <taxon>Rhabditida</taxon>
        <taxon>Tylenchina</taxon>
        <taxon>Tylenchomorpha</taxon>
        <taxon>Sphaerularioidea</taxon>
        <taxon>Anguinidae</taxon>
        <taxon>Anguininae</taxon>
        <taxon>Ditylenchus</taxon>
    </lineage>
</organism>
<evidence type="ECO:0000313" key="2">
    <source>
        <dbReference type="WBParaSite" id="jg18394"/>
    </source>
</evidence>
<reference evidence="2" key="1">
    <citation type="submission" date="2022-11" db="UniProtKB">
        <authorList>
            <consortium name="WormBaseParasite"/>
        </authorList>
    </citation>
    <scope>IDENTIFICATION</scope>
</reference>
<dbReference type="AlphaFoldDB" id="A0A915DDV7"/>
<sequence>MVWSANGSDEIPKNSPHFQEAAKTFSVSKPIVPRDVFYGGISQAELLRRLKRSNIRVLNQKDGILNNLNNGNNGSSYSFIFQCLPTFYNICHGLFYKGQKNGSRESRISIRVLNIG</sequence>
<accession>A0A915DDV7</accession>
<dbReference type="WBParaSite" id="jg18394">
    <property type="protein sequence ID" value="jg18394"/>
    <property type="gene ID" value="jg18394"/>
</dbReference>
<dbReference type="Proteomes" id="UP000887574">
    <property type="component" value="Unplaced"/>
</dbReference>
<keyword evidence="1" id="KW-1185">Reference proteome</keyword>
<proteinExistence type="predicted"/>